<evidence type="ECO:0000256" key="3">
    <source>
        <dbReference type="ARBA" id="ARBA00022553"/>
    </source>
</evidence>
<dbReference type="GO" id="GO:0005524">
    <property type="term" value="F:ATP binding"/>
    <property type="evidence" value="ECO:0007669"/>
    <property type="project" value="UniProtKB-KW"/>
</dbReference>
<evidence type="ECO:0000256" key="12">
    <source>
        <dbReference type="ARBA" id="ARBA00070152"/>
    </source>
</evidence>
<evidence type="ECO:0000313" key="18">
    <source>
        <dbReference type="EMBL" id="NMG03995.1"/>
    </source>
</evidence>
<dbReference type="NCBIfam" id="TIGR00229">
    <property type="entry name" value="sensory_box"/>
    <property type="match status" value="1"/>
</dbReference>
<dbReference type="Pfam" id="PF00072">
    <property type="entry name" value="Response_reg"/>
    <property type="match status" value="1"/>
</dbReference>
<evidence type="ECO:0000256" key="14">
    <source>
        <dbReference type="SAM" id="Coils"/>
    </source>
</evidence>
<dbReference type="PANTHER" id="PTHR45339:SF5">
    <property type="entry name" value="HISTIDINE KINASE"/>
    <property type="match status" value="1"/>
</dbReference>
<gene>
    <name evidence="18" type="ORF">GPA21_13615</name>
</gene>
<comment type="subunit">
    <text evidence="10">At low DSF concentrations, interacts with RpfF.</text>
</comment>
<dbReference type="InterPro" id="IPR005467">
    <property type="entry name" value="His_kinase_dom"/>
</dbReference>
<evidence type="ECO:0000259" key="17">
    <source>
        <dbReference type="PROSITE" id="PS50112"/>
    </source>
</evidence>
<evidence type="ECO:0000256" key="9">
    <source>
        <dbReference type="ARBA" id="ARBA00058004"/>
    </source>
</evidence>
<dbReference type="Pfam" id="PF02518">
    <property type="entry name" value="HATPase_c"/>
    <property type="match status" value="1"/>
</dbReference>
<evidence type="ECO:0000256" key="1">
    <source>
        <dbReference type="ARBA" id="ARBA00000085"/>
    </source>
</evidence>
<comment type="function">
    <text evidence="9">Member of the two-component regulatory system BvgS/BvgA. Phosphorylates BvgA via a four-step phosphorelay in response to environmental signals.</text>
</comment>
<keyword evidence="6" id="KW-0418">Kinase</keyword>
<dbReference type="SUPFAM" id="SSF52172">
    <property type="entry name" value="CheY-like"/>
    <property type="match status" value="1"/>
</dbReference>
<evidence type="ECO:0000259" key="16">
    <source>
        <dbReference type="PROSITE" id="PS50110"/>
    </source>
</evidence>
<dbReference type="SMART" id="SM00448">
    <property type="entry name" value="REC"/>
    <property type="match status" value="1"/>
</dbReference>
<keyword evidence="3 13" id="KW-0597">Phosphoprotein</keyword>
<dbReference type="InterPro" id="IPR013767">
    <property type="entry name" value="PAS_fold"/>
</dbReference>
<evidence type="ECO:0000256" key="4">
    <source>
        <dbReference type="ARBA" id="ARBA00022679"/>
    </source>
</evidence>
<dbReference type="CDD" id="cd16922">
    <property type="entry name" value="HATPase_EvgS-ArcB-TorS-like"/>
    <property type="match status" value="1"/>
</dbReference>
<dbReference type="SUPFAM" id="SSF55785">
    <property type="entry name" value="PYP-like sensor domain (PAS domain)"/>
    <property type="match status" value="1"/>
</dbReference>
<comment type="caution">
    <text evidence="18">The sequence shown here is derived from an EMBL/GenBank/DDBJ whole genome shotgun (WGS) entry which is preliminary data.</text>
</comment>
<feature type="domain" description="Histidine kinase" evidence="15">
    <location>
        <begin position="306"/>
        <end position="523"/>
    </location>
</feature>
<dbReference type="SMART" id="SM00387">
    <property type="entry name" value="HATPase_c"/>
    <property type="match status" value="1"/>
</dbReference>
<dbReference type="PROSITE" id="PS50112">
    <property type="entry name" value="PAS"/>
    <property type="match status" value="1"/>
</dbReference>
<dbReference type="PRINTS" id="PR00344">
    <property type="entry name" value="BCTRLSENSOR"/>
</dbReference>
<dbReference type="Pfam" id="PF00512">
    <property type="entry name" value="HisKA"/>
    <property type="match status" value="1"/>
</dbReference>
<evidence type="ECO:0000256" key="8">
    <source>
        <dbReference type="ARBA" id="ARBA00023012"/>
    </source>
</evidence>
<dbReference type="SMART" id="SM00388">
    <property type="entry name" value="HisKA"/>
    <property type="match status" value="1"/>
</dbReference>
<feature type="coiled-coil region" evidence="14">
    <location>
        <begin position="214"/>
        <end position="241"/>
    </location>
</feature>
<evidence type="ECO:0000256" key="7">
    <source>
        <dbReference type="ARBA" id="ARBA00022840"/>
    </source>
</evidence>
<dbReference type="Gene3D" id="3.40.50.2300">
    <property type="match status" value="1"/>
</dbReference>
<dbReference type="FunFam" id="1.10.287.130:FF:000002">
    <property type="entry name" value="Two-component osmosensing histidine kinase"/>
    <property type="match status" value="1"/>
</dbReference>
<dbReference type="SUPFAM" id="SSF47384">
    <property type="entry name" value="Homodimeric domain of signal transducing histidine kinase"/>
    <property type="match status" value="1"/>
</dbReference>
<comment type="catalytic activity">
    <reaction evidence="1">
        <text>ATP + protein L-histidine = ADP + protein N-phospho-L-histidine.</text>
        <dbReference type="EC" id="2.7.13.3"/>
    </reaction>
</comment>
<protein>
    <recommendedName>
        <fullName evidence="11">Sensory/regulatory protein RpfC</fullName>
        <ecNumber evidence="2">2.7.13.3</ecNumber>
    </recommendedName>
    <alternativeName>
        <fullName evidence="12">Virulence sensor protein BvgS</fullName>
    </alternativeName>
</protein>
<evidence type="ECO:0000313" key="19">
    <source>
        <dbReference type="Proteomes" id="UP000599523"/>
    </source>
</evidence>
<dbReference type="Pfam" id="PF00989">
    <property type="entry name" value="PAS"/>
    <property type="match status" value="1"/>
</dbReference>
<dbReference type="SMART" id="SM00091">
    <property type="entry name" value="PAS"/>
    <property type="match status" value="1"/>
</dbReference>
<dbReference type="PANTHER" id="PTHR45339">
    <property type="entry name" value="HYBRID SIGNAL TRANSDUCTION HISTIDINE KINASE J"/>
    <property type="match status" value="1"/>
</dbReference>
<dbReference type="AlphaFoldDB" id="A0A972F912"/>
<evidence type="ECO:0000256" key="10">
    <source>
        <dbReference type="ARBA" id="ARBA00064003"/>
    </source>
</evidence>
<keyword evidence="14" id="KW-0175">Coiled coil</keyword>
<keyword evidence="7" id="KW-0067">ATP-binding</keyword>
<evidence type="ECO:0000256" key="5">
    <source>
        <dbReference type="ARBA" id="ARBA00022741"/>
    </source>
</evidence>
<dbReference type="InterPro" id="IPR011006">
    <property type="entry name" value="CheY-like_superfamily"/>
</dbReference>
<accession>A0A972F912</accession>
<dbReference type="InterPro" id="IPR000014">
    <property type="entry name" value="PAS"/>
</dbReference>
<evidence type="ECO:0000256" key="6">
    <source>
        <dbReference type="ARBA" id="ARBA00022777"/>
    </source>
</evidence>
<dbReference type="RefSeq" id="WP_168988692.1">
    <property type="nucleotide sequence ID" value="NZ_CAWPHM010000316.1"/>
</dbReference>
<dbReference type="InterPro" id="IPR003661">
    <property type="entry name" value="HisK_dim/P_dom"/>
</dbReference>
<organism evidence="18 19">
    <name type="scientific">Azoarcus taiwanensis</name>
    <dbReference type="NCBI Taxonomy" id="666964"/>
    <lineage>
        <taxon>Bacteria</taxon>
        <taxon>Pseudomonadati</taxon>
        <taxon>Pseudomonadota</taxon>
        <taxon>Betaproteobacteria</taxon>
        <taxon>Rhodocyclales</taxon>
        <taxon>Zoogloeaceae</taxon>
        <taxon>Azoarcus</taxon>
    </lineage>
</organism>
<dbReference type="Proteomes" id="UP000599523">
    <property type="component" value="Unassembled WGS sequence"/>
</dbReference>
<dbReference type="InterPro" id="IPR004358">
    <property type="entry name" value="Sig_transdc_His_kin-like_C"/>
</dbReference>
<evidence type="ECO:0000256" key="13">
    <source>
        <dbReference type="PROSITE-ProRule" id="PRU00169"/>
    </source>
</evidence>
<dbReference type="InterPro" id="IPR035965">
    <property type="entry name" value="PAS-like_dom_sf"/>
</dbReference>
<dbReference type="InterPro" id="IPR036890">
    <property type="entry name" value="HATPase_C_sf"/>
</dbReference>
<dbReference type="Gene3D" id="3.30.565.10">
    <property type="entry name" value="Histidine kinase-like ATPase, C-terminal domain"/>
    <property type="match status" value="1"/>
</dbReference>
<dbReference type="InterPro" id="IPR001789">
    <property type="entry name" value="Sig_transdc_resp-reg_receiver"/>
</dbReference>
<sequence>MVPFSNQSLSLIALQYELALLIGQDLRLVPMLKRFFPPTLKLLGCRAAHIWLRDEETGNLAHRFSYPSHDTRRLSEDGPLTEAVALHSVGPEEAQVVHLGDEGWAHFLPLGERGFCVLVRSEDPLAPEIKAALSPIFDRLRTACAACIEHEQTEALRAQATLGEQKLRTVFETVGEVIFQLDDGGRVESLNPAWTRITGRPVAGSLGRRLTDLLNTDDDNAAELQRQLMTVTNENLAFNAQVNTPDGEIRHLSVQLKRARHPGGGASRLIGTMVDTTEQHRLVDRLVHARARAEEANNAKSAFLANMSHEIRTPMNGVIGLAQVALAETREPETRNQLAMILDSAEHLLTVINDILDFSRIEAGQIAFHETEFDLPALLADTLAQMRLPVEQKGLSLSLKTDQGLPHRVRGDAIRIKQVLLNLLGNACKFTSTGSITLRARQVDNELLRFEVEDTGIGIPAEKQLCIFDAFAQADNSIVRGYGGTGLGLTISRRLVELMNGEIGLESAPGAGSRFWFTARLECVKTPDTRVQTTAHPTPARRQARSDRHARLNILVAEDNLINRRLMEALLRQMGHNASFAENGQVAVASRSEREFDLVLMDMQMPVMDGLTATRAIRKYEALSGIRPVPVFALTANAMAVDREACLAAGMDGHLPKPLKRSALEAVLRDIERRSTPTTLQDRTDNDQ</sequence>
<reference evidence="18" key="1">
    <citation type="submission" date="2019-12" db="EMBL/GenBank/DDBJ databases">
        <title>Comparative genomics gives insights into the taxonomy of the Azoarcus-Aromatoleum group and reveals separate origins of nif in the plant-associated Azoarcus and non-plant-associated Aromatoleum sub-groups.</title>
        <authorList>
            <person name="Lafos M."/>
            <person name="Maluk M."/>
            <person name="Batista M."/>
            <person name="Junghare M."/>
            <person name="Carmona M."/>
            <person name="Faoro H."/>
            <person name="Cruz L.M."/>
            <person name="Battistoni F."/>
            <person name="De Souza E."/>
            <person name="Pedrosa F."/>
            <person name="Chen W.-M."/>
            <person name="Poole P.S."/>
            <person name="Dixon R.A."/>
            <person name="James E.K."/>
        </authorList>
    </citation>
    <scope>NUCLEOTIDE SEQUENCE</scope>
    <source>
        <strain evidence="18">NSC3</strain>
    </source>
</reference>
<dbReference type="FunFam" id="3.30.565.10:FF:000010">
    <property type="entry name" value="Sensor histidine kinase RcsC"/>
    <property type="match status" value="1"/>
</dbReference>
<evidence type="ECO:0000256" key="2">
    <source>
        <dbReference type="ARBA" id="ARBA00012438"/>
    </source>
</evidence>
<dbReference type="InterPro" id="IPR036097">
    <property type="entry name" value="HisK_dim/P_sf"/>
</dbReference>
<dbReference type="PROSITE" id="PS50109">
    <property type="entry name" value="HIS_KIN"/>
    <property type="match status" value="1"/>
</dbReference>
<dbReference type="EC" id="2.7.13.3" evidence="2"/>
<dbReference type="CDD" id="cd00082">
    <property type="entry name" value="HisKA"/>
    <property type="match status" value="1"/>
</dbReference>
<keyword evidence="19" id="KW-1185">Reference proteome</keyword>
<keyword evidence="4" id="KW-0808">Transferase</keyword>
<dbReference type="PROSITE" id="PS50110">
    <property type="entry name" value="RESPONSE_REGULATORY"/>
    <property type="match status" value="1"/>
</dbReference>
<evidence type="ECO:0000259" key="15">
    <source>
        <dbReference type="PROSITE" id="PS50109"/>
    </source>
</evidence>
<keyword evidence="5" id="KW-0547">Nucleotide-binding</keyword>
<feature type="domain" description="Response regulatory" evidence="16">
    <location>
        <begin position="553"/>
        <end position="672"/>
    </location>
</feature>
<dbReference type="EMBL" id="WTVM01000087">
    <property type="protein sequence ID" value="NMG03995.1"/>
    <property type="molecule type" value="Genomic_DNA"/>
</dbReference>
<proteinExistence type="predicted"/>
<evidence type="ECO:0000256" key="11">
    <source>
        <dbReference type="ARBA" id="ARBA00068150"/>
    </source>
</evidence>
<dbReference type="InterPro" id="IPR003594">
    <property type="entry name" value="HATPase_dom"/>
</dbReference>
<dbReference type="GO" id="GO:0006355">
    <property type="term" value="P:regulation of DNA-templated transcription"/>
    <property type="evidence" value="ECO:0007669"/>
    <property type="project" value="InterPro"/>
</dbReference>
<keyword evidence="8" id="KW-0902">Two-component regulatory system</keyword>
<dbReference type="SUPFAM" id="SSF55874">
    <property type="entry name" value="ATPase domain of HSP90 chaperone/DNA topoisomerase II/histidine kinase"/>
    <property type="match status" value="1"/>
</dbReference>
<name>A0A972F912_9RHOO</name>
<dbReference type="CDD" id="cd00130">
    <property type="entry name" value="PAS"/>
    <property type="match status" value="1"/>
</dbReference>
<dbReference type="Gene3D" id="3.30.450.20">
    <property type="entry name" value="PAS domain"/>
    <property type="match status" value="1"/>
</dbReference>
<dbReference type="GO" id="GO:0000155">
    <property type="term" value="F:phosphorelay sensor kinase activity"/>
    <property type="evidence" value="ECO:0007669"/>
    <property type="project" value="InterPro"/>
</dbReference>
<feature type="modified residue" description="4-aspartylphosphate" evidence="13">
    <location>
        <position position="602"/>
    </location>
</feature>
<dbReference type="Gene3D" id="1.10.287.130">
    <property type="match status" value="1"/>
</dbReference>
<feature type="domain" description="PAS" evidence="17">
    <location>
        <begin position="163"/>
        <end position="218"/>
    </location>
</feature>
<dbReference type="CDD" id="cd17546">
    <property type="entry name" value="REC_hyHK_CKI1_RcsC-like"/>
    <property type="match status" value="1"/>
</dbReference>